<dbReference type="HOGENOM" id="CLU_060545_0_0_1"/>
<dbReference type="SUPFAM" id="SSF51197">
    <property type="entry name" value="Clavaminate synthase-like"/>
    <property type="match status" value="1"/>
</dbReference>
<dbReference type="PANTHER" id="PTHR12463">
    <property type="entry name" value="OXYGENASE-RELATED"/>
    <property type="match status" value="1"/>
</dbReference>
<dbReference type="VEuPathDB" id="VectorBase:PHUM437930"/>
<dbReference type="GO" id="GO:0016491">
    <property type="term" value="F:oxidoreductase activity"/>
    <property type="evidence" value="ECO:0007669"/>
    <property type="project" value="TreeGrafter"/>
</dbReference>
<dbReference type="FunCoup" id="E0VTU0">
    <property type="interactions" value="1304"/>
</dbReference>
<reference evidence="3" key="3">
    <citation type="submission" date="2020-05" db="UniProtKB">
        <authorList>
            <consortium name="EnsemblMetazoa"/>
        </authorList>
    </citation>
    <scope>IDENTIFICATION</scope>
    <source>
        <strain evidence="3">USDA</strain>
    </source>
</reference>
<dbReference type="GO" id="GO:0032451">
    <property type="term" value="F:demethylase activity"/>
    <property type="evidence" value="ECO:0007669"/>
    <property type="project" value="TreeGrafter"/>
</dbReference>
<dbReference type="EMBL" id="DS235773">
    <property type="protein sequence ID" value="EEB16796.1"/>
    <property type="molecule type" value="Genomic_DNA"/>
</dbReference>
<dbReference type="GO" id="GO:0070988">
    <property type="term" value="P:demethylation"/>
    <property type="evidence" value="ECO:0007669"/>
    <property type="project" value="InterPro"/>
</dbReference>
<dbReference type="KEGG" id="phu:Phum_PHUM437930"/>
<evidence type="ECO:0000256" key="1">
    <source>
        <dbReference type="ARBA" id="ARBA00001954"/>
    </source>
</evidence>
<dbReference type="GeneID" id="8230603"/>
<proteinExistence type="predicted"/>
<name>E0VTU0_PEDHC</name>
<evidence type="ECO:0008006" key="5">
    <source>
        <dbReference type="Google" id="ProtNLM"/>
    </source>
</evidence>
<dbReference type="PANTHER" id="PTHR12463:SF0">
    <property type="entry name" value="ALPHA-KETOGLUTARATE-DEPENDENT DIOXYGENASE ALKB HOMOLOG 4"/>
    <property type="match status" value="1"/>
</dbReference>
<evidence type="ECO:0000313" key="4">
    <source>
        <dbReference type="Proteomes" id="UP000009046"/>
    </source>
</evidence>
<dbReference type="AlphaFoldDB" id="E0VTU0"/>
<keyword evidence="4" id="KW-1185">Reference proteome</keyword>
<dbReference type="STRING" id="121224.E0VTU0"/>
<accession>E0VTU0</accession>
<dbReference type="InParanoid" id="E0VTU0"/>
<dbReference type="Proteomes" id="UP000009046">
    <property type="component" value="Unassembled WGS sequence"/>
</dbReference>
<evidence type="ECO:0000313" key="3">
    <source>
        <dbReference type="EnsemblMetazoa" id="PHUM437930-PA"/>
    </source>
</evidence>
<comment type="cofactor">
    <cofactor evidence="1">
        <name>Fe(2+)</name>
        <dbReference type="ChEBI" id="CHEBI:29033"/>
    </cofactor>
</comment>
<dbReference type="OMA" id="MNTLRPC"/>
<dbReference type="InterPro" id="IPR032857">
    <property type="entry name" value="ALKBH4"/>
</dbReference>
<reference evidence="2" key="2">
    <citation type="submission" date="2007-04" db="EMBL/GenBank/DDBJ databases">
        <title>The genome of the human body louse.</title>
        <authorList>
            <consortium name="The Human Body Louse Genome Consortium"/>
            <person name="Kirkness E."/>
            <person name="Walenz B."/>
            <person name="Hass B."/>
            <person name="Bruggner R."/>
            <person name="Strausberg R."/>
        </authorList>
    </citation>
    <scope>NUCLEOTIDE SEQUENCE</scope>
    <source>
        <strain evidence="2">USDA</strain>
    </source>
</reference>
<dbReference type="RefSeq" id="XP_002429534.1">
    <property type="nucleotide sequence ID" value="XM_002429489.1"/>
</dbReference>
<dbReference type="CTD" id="8230603"/>
<dbReference type="eggNOG" id="KOG3959">
    <property type="taxonomic scope" value="Eukaryota"/>
</dbReference>
<dbReference type="EnsemblMetazoa" id="PHUM437930-RA">
    <property type="protein sequence ID" value="PHUM437930-PA"/>
    <property type="gene ID" value="PHUM437930"/>
</dbReference>
<protein>
    <recommendedName>
        <fullName evidence="5">Fe2OG dioxygenase domain-containing protein</fullName>
    </recommendedName>
</protein>
<sequence>MHYCRPCGCKGVRTCLISWENEYDLIEKNCPNHRGKSLDVNGIFVLPDFLTAEEKDFILDGINKEKWDSSQSGRRKQNYGPKCNFKKNKIQVGNFKGFPSYSKIIHEKFKTLPILKDFRVIEQCTLEYDPTRGASIDPHVDDCWIWGERIVTVNILGETYLSMSRHKQNNKFNLNKVESYPCVLNNNGEFIYNNNLRPFEFTHNVPQDENVELKILMPERSIIILYGSARYEWEHYIPRNDIKNLRICLAFREFTPPYLPGGEKEKIGIDILNITDNYW</sequence>
<reference evidence="2" key="1">
    <citation type="submission" date="2007-04" db="EMBL/GenBank/DDBJ databases">
        <title>Annotation of Pediculus humanus corporis strain USDA.</title>
        <authorList>
            <person name="Kirkness E."/>
            <person name="Hannick L."/>
            <person name="Hass B."/>
            <person name="Bruggner R."/>
            <person name="Lawson D."/>
            <person name="Bidwell S."/>
            <person name="Joardar V."/>
            <person name="Caler E."/>
            <person name="Walenz B."/>
            <person name="Inman J."/>
            <person name="Schobel S."/>
            <person name="Galinsky K."/>
            <person name="Amedeo P."/>
            <person name="Strausberg R."/>
        </authorList>
    </citation>
    <scope>NUCLEOTIDE SEQUENCE</scope>
    <source>
        <strain evidence="2">USDA</strain>
    </source>
</reference>
<dbReference type="EMBL" id="AAZO01005347">
    <property type="status" value="NOT_ANNOTATED_CDS"/>
    <property type="molecule type" value="Genomic_DNA"/>
</dbReference>
<dbReference type="InterPro" id="IPR037151">
    <property type="entry name" value="AlkB-like_sf"/>
</dbReference>
<dbReference type="Gene3D" id="2.60.120.590">
    <property type="entry name" value="Alpha-ketoglutarate-dependent dioxygenase AlkB-like"/>
    <property type="match status" value="1"/>
</dbReference>
<evidence type="ECO:0000313" key="2">
    <source>
        <dbReference type="EMBL" id="EEB16796.1"/>
    </source>
</evidence>
<gene>
    <name evidence="3" type="primary">8230603</name>
    <name evidence="2" type="ORF">Phum_PHUM437930</name>
</gene>
<dbReference type="OrthoDB" id="442860at2759"/>
<organism>
    <name type="scientific">Pediculus humanus subsp. corporis</name>
    <name type="common">Body louse</name>
    <dbReference type="NCBI Taxonomy" id="121224"/>
    <lineage>
        <taxon>Eukaryota</taxon>
        <taxon>Metazoa</taxon>
        <taxon>Ecdysozoa</taxon>
        <taxon>Arthropoda</taxon>
        <taxon>Hexapoda</taxon>
        <taxon>Insecta</taxon>
        <taxon>Pterygota</taxon>
        <taxon>Neoptera</taxon>
        <taxon>Paraneoptera</taxon>
        <taxon>Psocodea</taxon>
        <taxon>Troctomorpha</taxon>
        <taxon>Phthiraptera</taxon>
        <taxon>Anoplura</taxon>
        <taxon>Pediculidae</taxon>
        <taxon>Pediculus</taxon>
    </lineage>
</organism>